<organism evidence="1 2">
    <name type="scientific">Paramecium sonneborni</name>
    <dbReference type="NCBI Taxonomy" id="65129"/>
    <lineage>
        <taxon>Eukaryota</taxon>
        <taxon>Sar</taxon>
        <taxon>Alveolata</taxon>
        <taxon>Ciliophora</taxon>
        <taxon>Intramacronucleata</taxon>
        <taxon>Oligohymenophorea</taxon>
        <taxon>Peniculida</taxon>
        <taxon>Parameciidae</taxon>
        <taxon>Paramecium</taxon>
    </lineage>
</organism>
<evidence type="ECO:0000313" key="1">
    <source>
        <dbReference type="EMBL" id="CAD8118871.1"/>
    </source>
</evidence>
<dbReference type="AlphaFoldDB" id="A0A8S1QT97"/>
<dbReference type="Proteomes" id="UP000692954">
    <property type="component" value="Unassembled WGS sequence"/>
</dbReference>
<name>A0A8S1QT97_9CILI</name>
<comment type="caution">
    <text evidence="1">The sequence shown here is derived from an EMBL/GenBank/DDBJ whole genome shotgun (WGS) entry which is preliminary data.</text>
</comment>
<keyword evidence="2" id="KW-1185">Reference proteome</keyword>
<sequence length="119" mass="14253">MADRWDDFTGEINEFIWCQLKQKDVMLLSGYAGSGKSKAARKIEEFYGNTKTVRLNRFPSLFLFQQYRIQNIIYLNKYQNLKTINLTNIKQGNSKRQYSRRRNKLDSYHEIKVFNKISQ</sequence>
<reference evidence="1" key="1">
    <citation type="submission" date="2021-01" db="EMBL/GenBank/DDBJ databases">
        <authorList>
            <consortium name="Genoscope - CEA"/>
            <person name="William W."/>
        </authorList>
    </citation>
    <scope>NUCLEOTIDE SEQUENCE</scope>
</reference>
<gene>
    <name evidence="1" type="ORF">PSON_ATCC_30995.1.T1190009</name>
</gene>
<protein>
    <submittedName>
        <fullName evidence="1">Uncharacterized protein</fullName>
    </submittedName>
</protein>
<dbReference type="EMBL" id="CAJJDN010000119">
    <property type="protein sequence ID" value="CAD8118871.1"/>
    <property type="molecule type" value="Genomic_DNA"/>
</dbReference>
<dbReference type="OrthoDB" id="2443807at2759"/>
<proteinExistence type="predicted"/>
<accession>A0A8S1QT97</accession>
<evidence type="ECO:0000313" key="2">
    <source>
        <dbReference type="Proteomes" id="UP000692954"/>
    </source>
</evidence>